<sequence>MGVSDKQNQRTRTCIGVMILLTIAAIHAFRLGSYLSGNAYKYYYSFASDIMIPFAAYFSLWMNEIQFRFLRKWYIKVIICFSVMTFSETMQYFGIYFFGSTFDWIDILMYALGSLTAALFDKQILERLIPFLKYDTLDN</sequence>
<feature type="transmembrane region" description="Helical" evidence="1">
    <location>
        <begin position="73"/>
        <end position="98"/>
    </location>
</feature>
<feature type="transmembrane region" description="Helical" evidence="1">
    <location>
        <begin position="42"/>
        <end position="61"/>
    </location>
</feature>
<reference evidence="2 3" key="1">
    <citation type="submission" date="2021-03" db="EMBL/GenBank/DDBJ databases">
        <title>Muricauda sp. CAU 1631 isolated from Incheon.</title>
        <authorList>
            <person name="Kim W."/>
        </authorList>
    </citation>
    <scope>NUCLEOTIDE SEQUENCE [LARGE SCALE GENOMIC DNA]</scope>
    <source>
        <strain evidence="2 3">CAU 1631</strain>
    </source>
</reference>
<keyword evidence="1" id="KW-0812">Transmembrane</keyword>
<organism evidence="2 3">
    <name type="scientific">[Muricauda] lutisoli</name>
    <dbReference type="NCBI Taxonomy" id="2816035"/>
    <lineage>
        <taxon>Bacteria</taxon>
        <taxon>Pseudomonadati</taxon>
        <taxon>Bacteroidota</taxon>
        <taxon>Flavobacteriia</taxon>
        <taxon>Flavobacteriales</taxon>
        <taxon>Flavobacteriaceae</taxon>
        <taxon>Allomuricauda</taxon>
    </lineage>
</organism>
<feature type="transmembrane region" description="Helical" evidence="1">
    <location>
        <begin position="12"/>
        <end position="30"/>
    </location>
</feature>
<evidence type="ECO:0000256" key="1">
    <source>
        <dbReference type="SAM" id="Phobius"/>
    </source>
</evidence>
<keyword evidence="1" id="KW-0472">Membrane</keyword>
<accession>A0ABS3EY27</accession>
<keyword evidence="1" id="KW-1133">Transmembrane helix</keyword>
<evidence type="ECO:0000313" key="2">
    <source>
        <dbReference type="EMBL" id="MBO0330806.1"/>
    </source>
</evidence>
<evidence type="ECO:0000313" key="3">
    <source>
        <dbReference type="Proteomes" id="UP000664163"/>
    </source>
</evidence>
<name>A0ABS3EY27_9FLAO</name>
<evidence type="ECO:0008006" key="4">
    <source>
        <dbReference type="Google" id="ProtNLM"/>
    </source>
</evidence>
<keyword evidence="3" id="KW-1185">Reference proteome</keyword>
<dbReference type="EMBL" id="JAFLND010000002">
    <property type="protein sequence ID" value="MBO0330806.1"/>
    <property type="molecule type" value="Genomic_DNA"/>
</dbReference>
<protein>
    <recommendedName>
        <fullName evidence="4">VanZ-like domain-containing protein</fullName>
    </recommendedName>
</protein>
<comment type="caution">
    <text evidence="2">The sequence shown here is derived from an EMBL/GenBank/DDBJ whole genome shotgun (WGS) entry which is preliminary data.</text>
</comment>
<dbReference type="RefSeq" id="WP_207071220.1">
    <property type="nucleotide sequence ID" value="NZ_JAFLND010000002.1"/>
</dbReference>
<dbReference type="Proteomes" id="UP000664163">
    <property type="component" value="Unassembled WGS sequence"/>
</dbReference>
<gene>
    <name evidence="2" type="ORF">J0X13_09600</name>
</gene>
<proteinExistence type="predicted"/>